<dbReference type="InterPro" id="IPR003593">
    <property type="entry name" value="AAA+_ATPase"/>
</dbReference>
<dbReference type="PANTHER" id="PTHR43335:SF4">
    <property type="entry name" value="ABC TRANSPORTER, ATP-BINDING PROTEIN"/>
    <property type="match status" value="1"/>
</dbReference>
<dbReference type="SUPFAM" id="SSF52540">
    <property type="entry name" value="P-loop containing nucleoside triphosphate hydrolases"/>
    <property type="match status" value="1"/>
</dbReference>
<keyword evidence="3" id="KW-0547">Nucleotide-binding</keyword>
<dbReference type="RefSeq" id="WP_147618005.1">
    <property type="nucleotide sequence ID" value="NZ_JACOQH010000001.1"/>
</dbReference>
<keyword evidence="7" id="KW-1185">Reference proteome</keyword>
<comment type="similarity">
    <text evidence="1">Belongs to the ABC transporter superfamily.</text>
</comment>
<protein>
    <submittedName>
        <fullName evidence="6">ATP-binding cassette domain-containing protein</fullName>
    </submittedName>
</protein>
<dbReference type="SMART" id="SM00382">
    <property type="entry name" value="AAA"/>
    <property type="match status" value="1"/>
</dbReference>
<organism evidence="6 7">
    <name type="scientific">Roseburia yibonii</name>
    <dbReference type="NCBI Taxonomy" id="2763063"/>
    <lineage>
        <taxon>Bacteria</taxon>
        <taxon>Bacillati</taxon>
        <taxon>Bacillota</taxon>
        <taxon>Clostridia</taxon>
        <taxon>Lachnospirales</taxon>
        <taxon>Lachnospiraceae</taxon>
        <taxon>Roseburia</taxon>
    </lineage>
</organism>
<dbReference type="InterPro" id="IPR003439">
    <property type="entry name" value="ABC_transporter-like_ATP-bd"/>
</dbReference>
<feature type="domain" description="ABC transporter" evidence="5">
    <location>
        <begin position="4"/>
        <end position="234"/>
    </location>
</feature>
<dbReference type="InterPro" id="IPR017871">
    <property type="entry name" value="ABC_transporter-like_CS"/>
</dbReference>
<dbReference type="PANTHER" id="PTHR43335">
    <property type="entry name" value="ABC TRANSPORTER, ATP-BINDING PROTEIN"/>
    <property type="match status" value="1"/>
</dbReference>
<evidence type="ECO:0000256" key="2">
    <source>
        <dbReference type="ARBA" id="ARBA00022448"/>
    </source>
</evidence>
<dbReference type="EMBL" id="JACOQH010000001">
    <property type="protein sequence ID" value="MBC5752518.1"/>
    <property type="molecule type" value="Genomic_DNA"/>
</dbReference>
<dbReference type="CDD" id="cd03230">
    <property type="entry name" value="ABC_DR_subfamily_A"/>
    <property type="match status" value="1"/>
</dbReference>
<evidence type="ECO:0000313" key="6">
    <source>
        <dbReference type="EMBL" id="MBC5752518.1"/>
    </source>
</evidence>
<evidence type="ECO:0000313" key="7">
    <source>
        <dbReference type="Proteomes" id="UP000621540"/>
    </source>
</evidence>
<keyword evidence="2" id="KW-0813">Transport</keyword>
<evidence type="ECO:0000256" key="1">
    <source>
        <dbReference type="ARBA" id="ARBA00005417"/>
    </source>
</evidence>
<reference evidence="6 7" key="1">
    <citation type="submission" date="2020-08" db="EMBL/GenBank/DDBJ databases">
        <title>Genome public.</title>
        <authorList>
            <person name="Liu C."/>
            <person name="Sun Q."/>
        </authorList>
    </citation>
    <scope>NUCLEOTIDE SEQUENCE [LARGE SCALE GENOMIC DNA]</scope>
    <source>
        <strain evidence="6 7">BX0805</strain>
    </source>
</reference>
<dbReference type="GO" id="GO:0005524">
    <property type="term" value="F:ATP binding"/>
    <property type="evidence" value="ECO:0007669"/>
    <property type="project" value="UniProtKB-KW"/>
</dbReference>
<dbReference type="Gene3D" id="3.40.50.300">
    <property type="entry name" value="P-loop containing nucleotide triphosphate hydrolases"/>
    <property type="match status" value="1"/>
</dbReference>
<proteinExistence type="inferred from homology"/>
<keyword evidence="4 6" id="KW-0067">ATP-binding</keyword>
<sequence>MRTLQVSGLTKNYGEKKALDDVSFQINQGEIVGLIGKNGAGKTTLLNCIAGNIFPDAGSICFENKDLLVNCEIRKEFGILIQPSFLDYMNTYDNLRLLQNAVGIWDKKLIRKQSDEVLKIVGLEGKGKTFVKSFSFGMKQRLGFAQALLNGYKFMILDEPFVGLDINGRAMVKEYIKKIVKEKQIGVIFSDHNLDEVRSLCERVIVIKDGKKIYDKGLEEDGQYEIGVESVNQGLIQAMAGIPGVEIDTEKSSLAFNNNTDLHQVIAAIVPHARIVFVKSSENDLENMLKGE</sequence>
<name>A0ABR7I6N4_9FIRM</name>
<dbReference type="PROSITE" id="PS50893">
    <property type="entry name" value="ABC_TRANSPORTER_2"/>
    <property type="match status" value="1"/>
</dbReference>
<accession>A0ABR7I6N4</accession>
<dbReference type="Proteomes" id="UP000621540">
    <property type="component" value="Unassembled WGS sequence"/>
</dbReference>
<dbReference type="Pfam" id="PF00005">
    <property type="entry name" value="ABC_tran"/>
    <property type="match status" value="1"/>
</dbReference>
<gene>
    <name evidence="6" type="ORF">H8Z76_00505</name>
</gene>
<dbReference type="InterPro" id="IPR027417">
    <property type="entry name" value="P-loop_NTPase"/>
</dbReference>
<dbReference type="PROSITE" id="PS00211">
    <property type="entry name" value="ABC_TRANSPORTER_1"/>
    <property type="match status" value="1"/>
</dbReference>
<comment type="caution">
    <text evidence="6">The sequence shown here is derived from an EMBL/GenBank/DDBJ whole genome shotgun (WGS) entry which is preliminary data.</text>
</comment>
<evidence type="ECO:0000256" key="4">
    <source>
        <dbReference type="ARBA" id="ARBA00022840"/>
    </source>
</evidence>
<evidence type="ECO:0000256" key="3">
    <source>
        <dbReference type="ARBA" id="ARBA00022741"/>
    </source>
</evidence>
<evidence type="ECO:0000259" key="5">
    <source>
        <dbReference type="PROSITE" id="PS50893"/>
    </source>
</evidence>